<keyword evidence="2 4" id="KW-0648">Protein biosynthesis</keyword>
<dbReference type="PIRSF" id="PIRSF006181">
    <property type="entry name" value="EbsC_YbaK"/>
    <property type="match status" value="1"/>
</dbReference>
<gene>
    <name evidence="6" type="ORF">ATO7_13798</name>
</gene>
<dbReference type="AlphaFoldDB" id="A0A1Y1SDI2"/>
<accession>A0A1Y1SDI2</accession>
<comment type="caution">
    <text evidence="6">The sequence shown here is derived from an EMBL/GenBank/DDBJ whole genome shotgun (WGS) entry which is preliminary data.</text>
</comment>
<organism evidence="6 7">
    <name type="scientific">Oceanococcus atlanticus</name>
    <dbReference type="NCBI Taxonomy" id="1317117"/>
    <lineage>
        <taxon>Bacteria</taxon>
        <taxon>Pseudomonadati</taxon>
        <taxon>Pseudomonadota</taxon>
        <taxon>Gammaproteobacteria</taxon>
        <taxon>Chromatiales</taxon>
        <taxon>Oceanococcaceae</taxon>
        <taxon>Oceanococcus</taxon>
    </lineage>
</organism>
<dbReference type="InterPro" id="IPR004369">
    <property type="entry name" value="Prolyl-tRNA_editing_YbaK/EbsC"/>
</dbReference>
<comment type="similarity">
    <text evidence="1 4">Belongs to the prolyl-tRNA editing family. YbaK/EbsC subfamily.</text>
</comment>
<sequence length="154" mass="16350">MTPATKALERAGKAYRTIEVDDYQGAARQARLAEQLGVTMDAVFKTLVARLDDVDLAIAVVPIGRDLNLKALAALAGRKKAAMAQADEAQAATGYVLGGISPLGHRRRLPVFADESLRDHAQVFVSAGRRGLELALTPDDLVACSQARLGSLAR</sequence>
<dbReference type="Proteomes" id="UP000192342">
    <property type="component" value="Unassembled WGS sequence"/>
</dbReference>
<evidence type="ECO:0000313" key="7">
    <source>
        <dbReference type="Proteomes" id="UP000192342"/>
    </source>
</evidence>
<keyword evidence="3 4" id="KW-0456">Lyase</keyword>
<keyword evidence="7" id="KW-1185">Reference proteome</keyword>
<dbReference type="GO" id="GO:0016829">
    <property type="term" value="F:lyase activity"/>
    <property type="evidence" value="ECO:0007669"/>
    <property type="project" value="UniProtKB-KW"/>
</dbReference>
<evidence type="ECO:0000256" key="3">
    <source>
        <dbReference type="ARBA" id="ARBA00023239"/>
    </source>
</evidence>
<dbReference type="RefSeq" id="WP_083562677.1">
    <property type="nucleotide sequence ID" value="NZ_AQQV01000003.1"/>
</dbReference>
<dbReference type="InterPro" id="IPR036754">
    <property type="entry name" value="YbaK/aa-tRNA-synt-asso_dom_sf"/>
</dbReference>
<evidence type="ECO:0000256" key="1">
    <source>
        <dbReference type="ARBA" id="ARBA00009798"/>
    </source>
</evidence>
<dbReference type="EMBL" id="AQQV01000003">
    <property type="protein sequence ID" value="ORE86375.1"/>
    <property type="molecule type" value="Genomic_DNA"/>
</dbReference>
<protein>
    <recommendedName>
        <fullName evidence="4">Cys-tRNA(Pro)/Cys-tRNA(Cys) deacylase</fullName>
        <ecNumber evidence="4">4.2.-.-</ecNumber>
    </recommendedName>
</protein>
<dbReference type="PANTHER" id="PTHR30411">
    <property type="entry name" value="CYTOPLASMIC PROTEIN"/>
    <property type="match status" value="1"/>
</dbReference>
<dbReference type="GO" id="GO:0006412">
    <property type="term" value="P:translation"/>
    <property type="evidence" value="ECO:0007669"/>
    <property type="project" value="UniProtKB-KW"/>
</dbReference>
<feature type="domain" description="YbaK/aminoacyl-tRNA synthetase-associated" evidence="5">
    <location>
        <begin position="30"/>
        <end position="142"/>
    </location>
</feature>
<dbReference type="STRING" id="1317117.ATO7_13798"/>
<evidence type="ECO:0000259" key="5">
    <source>
        <dbReference type="Pfam" id="PF04073"/>
    </source>
</evidence>
<evidence type="ECO:0000256" key="4">
    <source>
        <dbReference type="PIRNR" id="PIRNR006181"/>
    </source>
</evidence>
<dbReference type="Pfam" id="PF04073">
    <property type="entry name" value="tRNA_edit"/>
    <property type="match status" value="1"/>
</dbReference>
<dbReference type="InterPro" id="IPR007214">
    <property type="entry name" value="YbaK/aa-tRNA-synth-assoc-dom"/>
</dbReference>
<dbReference type="Gene3D" id="3.90.960.10">
    <property type="entry name" value="YbaK/aminoacyl-tRNA synthetase-associated domain"/>
    <property type="match status" value="1"/>
</dbReference>
<name>A0A1Y1SDI2_9GAMM</name>
<evidence type="ECO:0000313" key="6">
    <source>
        <dbReference type="EMBL" id="ORE86375.1"/>
    </source>
</evidence>
<reference evidence="6 7" key="1">
    <citation type="submission" date="2013-04" db="EMBL/GenBank/DDBJ databases">
        <title>Oceanococcus atlanticus 22II-S10r2 Genome Sequencing.</title>
        <authorList>
            <person name="Lai Q."/>
            <person name="Li G."/>
            <person name="Shao Z."/>
        </authorList>
    </citation>
    <scope>NUCLEOTIDE SEQUENCE [LARGE SCALE GENOMIC DNA]</scope>
    <source>
        <strain evidence="6 7">22II-S10r2</strain>
    </source>
</reference>
<dbReference type="GO" id="GO:0002161">
    <property type="term" value="F:aminoacyl-tRNA deacylase activity"/>
    <property type="evidence" value="ECO:0007669"/>
    <property type="project" value="InterPro"/>
</dbReference>
<dbReference type="PANTHER" id="PTHR30411:SF0">
    <property type="entry name" value="CYS-TRNA(PRO)_CYS-TRNA(CYS) DEACYLASE YBAK"/>
    <property type="match status" value="1"/>
</dbReference>
<dbReference type="OrthoDB" id="9809296at2"/>
<evidence type="ECO:0000256" key="2">
    <source>
        <dbReference type="ARBA" id="ARBA00022917"/>
    </source>
</evidence>
<proteinExistence type="inferred from homology"/>
<dbReference type="EC" id="4.2.-.-" evidence="4"/>
<dbReference type="SUPFAM" id="SSF55826">
    <property type="entry name" value="YbaK/ProRS associated domain"/>
    <property type="match status" value="1"/>
</dbReference>